<reference evidence="5" key="1">
    <citation type="submission" date="2022-05" db="EMBL/GenBank/DDBJ databases">
        <title>The Musa troglodytarum L. genome provides insights into the mechanism of non-climacteric behaviour and enrichment of carotenoids.</title>
        <authorList>
            <person name="Wang J."/>
        </authorList>
    </citation>
    <scope>NUCLEOTIDE SEQUENCE</scope>
    <source>
        <tissue evidence="5">Leaf</tissue>
    </source>
</reference>
<organism evidence="5 6">
    <name type="scientific">Musa troglodytarum</name>
    <name type="common">fe'i banana</name>
    <dbReference type="NCBI Taxonomy" id="320322"/>
    <lineage>
        <taxon>Eukaryota</taxon>
        <taxon>Viridiplantae</taxon>
        <taxon>Streptophyta</taxon>
        <taxon>Embryophyta</taxon>
        <taxon>Tracheophyta</taxon>
        <taxon>Spermatophyta</taxon>
        <taxon>Magnoliopsida</taxon>
        <taxon>Liliopsida</taxon>
        <taxon>Zingiberales</taxon>
        <taxon>Musaceae</taxon>
        <taxon>Musa</taxon>
    </lineage>
</organism>
<evidence type="ECO:0000256" key="1">
    <source>
        <dbReference type="ARBA" id="ARBA00009431"/>
    </source>
</evidence>
<dbReference type="Proteomes" id="UP001055439">
    <property type="component" value="Chromosome 9"/>
</dbReference>
<dbReference type="GO" id="GO:0004185">
    <property type="term" value="F:serine-type carboxypeptidase activity"/>
    <property type="evidence" value="ECO:0007669"/>
    <property type="project" value="InterPro"/>
</dbReference>
<dbReference type="FunFam" id="3.40.50.11320:FF:000002">
    <property type="entry name" value="Carboxypeptidase"/>
    <property type="match status" value="1"/>
</dbReference>
<keyword evidence="4" id="KW-0325">Glycoprotein</keyword>
<dbReference type="Pfam" id="PF00450">
    <property type="entry name" value="Peptidase_S10"/>
    <property type="match status" value="1"/>
</dbReference>
<evidence type="ECO:0000256" key="2">
    <source>
        <dbReference type="ARBA" id="ARBA00022729"/>
    </source>
</evidence>
<dbReference type="EMBL" id="CP097511">
    <property type="protein sequence ID" value="URE44536.1"/>
    <property type="molecule type" value="Genomic_DNA"/>
</dbReference>
<proteinExistence type="inferred from homology"/>
<keyword evidence="2" id="KW-0732">Signal</keyword>
<dbReference type="InterPro" id="IPR001563">
    <property type="entry name" value="Peptidase_S10"/>
</dbReference>
<evidence type="ECO:0000313" key="6">
    <source>
        <dbReference type="Proteomes" id="UP001055439"/>
    </source>
</evidence>
<name>A0A9E7I323_9LILI</name>
<keyword evidence="3" id="KW-1015">Disulfide bond</keyword>
<dbReference type="Gene3D" id="3.40.50.11320">
    <property type="match status" value="1"/>
</dbReference>
<dbReference type="SUPFAM" id="SSF53474">
    <property type="entry name" value="alpha/beta-Hydrolases"/>
    <property type="match status" value="1"/>
</dbReference>
<dbReference type="OrthoDB" id="443318at2759"/>
<accession>A0A9E7I323</accession>
<evidence type="ECO:0000313" key="5">
    <source>
        <dbReference type="EMBL" id="URE44536.1"/>
    </source>
</evidence>
<gene>
    <name evidence="5" type="ORF">MUK42_13765</name>
</gene>
<evidence type="ECO:0000256" key="3">
    <source>
        <dbReference type="ARBA" id="ARBA00023157"/>
    </source>
</evidence>
<protein>
    <submittedName>
        <fullName evidence="5">Uncharacterized protein</fullName>
    </submittedName>
</protein>
<sequence length="104" mass="11546">MTRCFLLGCDHGCLILGDFHGSGDTDSVVPVSATRFSISHLGLKIKIPWYPWYSGRQVAGWTEVYEGMTFASVRGAGHEVPLFQPRRAFQLFQSFLAGKPLPKT</sequence>
<dbReference type="InterPro" id="IPR029058">
    <property type="entry name" value="AB_hydrolase_fold"/>
</dbReference>
<dbReference type="AlphaFoldDB" id="A0A9E7I323"/>
<keyword evidence="6" id="KW-1185">Reference proteome</keyword>
<comment type="similarity">
    <text evidence="1">Belongs to the peptidase S10 family.</text>
</comment>
<evidence type="ECO:0000256" key="4">
    <source>
        <dbReference type="ARBA" id="ARBA00023180"/>
    </source>
</evidence>
<dbReference type="GO" id="GO:0006508">
    <property type="term" value="P:proteolysis"/>
    <property type="evidence" value="ECO:0007669"/>
    <property type="project" value="InterPro"/>
</dbReference>